<evidence type="ECO:0000313" key="10">
    <source>
        <dbReference type="Proteomes" id="UP000292564"/>
    </source>
</evidence>
<name>A0A4Q7ZCH1_9ACTN</name>
<dbReference type="GO" id="GO:0005524">
    <property type="term" value="F:ATP binding"/>
    <property type="evidence" value="ECO:0007669"/>
    <property type="project" value="UniProtKB-KW"/>
</dbReference>
<evidence type="ECO:0000256" key="7">
    <source>
        <dbReference type="SAM" id="MobiDB-lite"/>
    </source>
</evidence>
<evidence type="ECO:0000313" key="9">
    <source>
        <dbReference type="EMBL" id="RZU48340.1"/>
    </source>
</evidence>
<feature type="region of interest" description="Disordered" evidence="7">
    <location>
        <begin position="255"/>
        <end position="280"/>
    </location>
</feature>
<comment type="caution">
    <text evidence="9">The sequence shown here is derived from an EMBL/GenBank/DDBJ whole genome shotgun (WGS) entry which is preliminary data.</text>
</comment>
<dbReference type="Pfam" id="PF00069">
    <property type="entry name" value="Pkinase"/>
    <property type="match status" value="1"/>
</dbReference>
<feature type="domain" description="Protein kinase" evidence="8">
    <location>
        <begin position="12"/>
        <end position="242"/>
    </location>
</feature>
<proteinExistence type="predicted"/>
<dbReference type="GO" id="GO:0004674">
    <property type="term" value="F:protein serine/threonine kinase activity"/>
    <property type="evidence" value="ECO:0007669"/>
    <property type="project" value="UniProtKB-KW"/>
</dbReference>
<keyword evidence="4" id="KW-0547">Nucleotide-binding</keyword>
<dbReference type="SUPFAM" id="SSF56112">
    <property type="entry name" value="Protein kinase-like (PK-like)"/>
    <property type="match status" value="1"/>
</dbReference>
<evidence type="ECO:0000256" key="5">
    <source>
        <dbReference type="ARBA" id="ARBA00022777"/>
    </source>
</evidence>
<organism evidence="9 10">
    <name type="scientific">Krasilnikovia cinnamomea</name>
    <dbReference type="NCBI Taxonomy" id="349313"/>
    <lineage>
        <taxon>Bacteria</taxon>
        <taxon>Bacillati</taxon>
        <taxon>Actinomycetota</taxon>
        <taxon>Actinomycetes</taxon>
        <taxon>Micromonosporales</taxon>
        <taxon>Micromonosporaceae</taxon>
        <taxon>Krasilnikovia</taxon>
    </lineage>
</organism>
<dbReference type="Gene3D" id="1.10.510.10">
    <property type="entry name" value="Transferase(Phosphotransferase) domain 1"/>
    <property type="match status" value="1"/>
</dbReference>
<dbReference type="InterPro" id="IPR000719">
    <property type="entry name" value="Prot_kinase_dom"/>
</dbReference>
<dbReference type="RefSeq" id="WP_130507603.1">
    <property type="nucleotide sequence ID" value="NZ_SHKY01000001.1"/>
</dbReference>
<dbReference type="InterPro" id="IPR011009">
    <property type="entry name" value="Kinase-like_dom_sf"/>
</dbReference>
<accession>A0A4Q7ZCH1</accession>
<dbReference type="EC" id="2.7.11.1" evidence="1"/>
<evidence type="ECO:0000259" key="8">
    <source>
        <dbReference type="PROSITE" id="PS50011"/>
    </source>
</evidence>
<keyword evidence="5 9" id="KW-0418">Kinase</keyword>
<evidence type="ECO:0000256" key="3">
    <source>
        <dbReference type="ARBA" id="ARBA00022679"/>
    </source>
</evidence>
<gene>
    <name evidence="9" type="ORF">EV385_0053</name>
</gene>
<keyword evidence="6" id="KW-0067">ATP-binding</keyword>
<dbReference type="AlphaFoldDB" id="A0A4Q7ZCH1"/>
<evidence type="ECO:0000256" key="6">
    <source>
        <dbReference type="ARBA" id="ARBA00022840"/>
    </source>
</evidence>
<protein>
    <recommendedName>
        <fullName evidence="1">non-specific serine/threonine protein kinase</fullName>
        <ecNumber evidence="1">2.7.11.1</ecNumber>
    </recommendedName>
</protein>
<dbReference type="Proteomes" id="UP000292564">
    <property type="component" value="Unassembled WGS sequence"/>
</dbReference>
<reference evidence="9 10" key="1">
    <citation type="submission" date="2019-02" db="EMBL/GenBank/DDBJ databases">
        <title>Sequencing the genomes of 1000 actinobacteria strains.</title>
        <authorList>
            <person name="Klenk H.-P."/>
        </authorList>
    </citation>
    <scope>NUCLEOTIDE SEQUENCE [LARGE SCALE GENOMIC DNA]</scope>
    <source>
        <strain evidence="9 10">DSM 45162</strain>
    </source>
</reference>
<sequence>MPQPQALLDGRYRIVRALGTEDTGPVWLARDEMLERDVAIKELTLPDGDAGPRLRALREARSAARFSHPNIIQIYDVGSGDDQPWIISEYVRSRPLPQVVAETGALPVAQVAAIGLAVLSAMDAADRAGVRHRDVSPGTVLLADDGRVMLTGFGPATMDDALPEPGASTPEADRWSLGAVLYAAVEGREPFVRPAGRHRLPAGRPGPIRLAGPLRPVITGLLRPDPRARMSIAEAERRLRRLADVRTTVHLRHVPRRLDDPPPAVGRGAPTNRAAGRAERRRRWCVAGPRLRLVSARRGGCVARARTASAPVRGAAAAHGPPGLTGRLRLALAVSAAVVAPVVAVIESALRSAT</sequence>
<dbReference type="OrthoDB" id="3274862at2"/>
<dbReference type="EMBL" id="SHKY01000001">
    <property type="protein sequence ID" value="RZU48340.1"/>
    <property type="molecule type" value="Genomic_DNA"/>
</dbReference>
<dbReference type="CDD" id="cd14014">
    <property type="entry name" value="STKc_PknB_like"/>
    <property type="match status" value="1"/>
</dbReference>
<evidence type="ECO:0000256" key="2">
    <source>
        <dbReference type="ARBA" id="ARBA00022527"/>
    </source>
</evidence>
<keyword evidence="2 9" id="KW-0723">Serine/threonine-protein kinase</keyword>
<keyword evidence="3" id="KW-0808">Transferase</keyword>
<evidence type="ECO:0000256" key="1">
    <source>
        <dbReference type="ARBA" id="ARBA00012513"/>
    </source>
</evidence>
<keyword evidence="10" id="KW-1185">Reference proteome</keyword>
<evidence type="ECO:0000256" key="4">
    <source>
        <dbReference type="ARBA" id="ARBA00022741"/>
    </source>
</evidence>
<dbReference type="Gene3D" id="3.30.200.20">
    <property type="entry name" value="Phosphorylase Kinase, domain 1"/>
    <property type="match status" value="1"/>
</dbReference>
<dbReference type="PROSITE" id="PS50011">
    <property type="entry name" value="PROTEIN_KINASE_DOM"/>
    <property type="match status" value="1"/>
</dbReference>
<dbReference type="PANTHER" id="PTHR43289:SF6">
    <property type="entry name" value="SERINE_THREONINE-PROTEIN KINASE NEKL-3"/>
    <property type="match status" value="1"/>
</dbReference>
<dbReference type="PANTHER" id="PTHR43289">
    <property type="entry name" value="MITOGEN-ACTIVATED PROTEIN KINASE KINASE KINASE 20-RELATED"/>
    <property type="match status" value="1"/>
</dbReference>